<feature type="region of interest" description="Disordered" evidence="1">
    <location>
        <begin position="1135"/>
        <end position="1253"/>
    </location>
</feature>
<feature type="compositionally biased region" description="Basic and acidic residues" evidence="1">
    <location>
        <begin position="1367"/>
        <end position="1383"/>
    </location>
</feature>
<name>A0A086JUH9_TOXGO</name>
<dbReference type="Gene3D" id="3.40.1740.10">
    <property type="entry name" value="VC0467-like"/>
    <property type="match status" value="1"/>
</dbReference>
<feature type="compositionally biased region" description="Basic and acidic residues" evidence="1">
    <location>
        <begin position="1197"/>
        <end position="1230"/>
    </location>
</feature>
<reference evidence="2 3" key="1">
    <citation type="submission" date="2014-03" db="EMBL/GenBank/DDBJ databases">
        <authorList>
            <person name="Sibley D."/>
            <person name="Venepally P."/>
            <person name="Karamycheva S."/>
            <person name="Hadjithomas M."/>
            <person name="Khan A."/>
            <person name="Brunk B."/>
            <person name="Roos D."/>
            <person name="Caler E."/>
            <person name="Lorenzi H."/>
        </authorList>
    </citation>
    <scope>NUCLEOTIDE SEQUENCE [LARGE SCALE GENOMIC DNA]</scope>
    <source>
        <strain evidence="3">p89</strain>
    </source>
</reference>
<evidence type="ECO:0000256" key="1">
    <source>
        <dbReference type="SAM" id="MobiDB-lite"/>
    </source>
</evidence>
<dbReference type="VEuPathDB" id="ToxoDB:TGP89_293330"/>
<dbReference type="Pfam" id="PF02622">
    <property type="entry name" value="DUF179"/>
    <property type="match status" value="1"/>
</dbReference>
<gene>
    <name evidence="2" type="ORF">TGP89_293330</name>
</gene>
<feature type="compositionally biased region" description="Basic and acidic residues" evidence="1">
    <location>
        <begin position="1153"/>
        <end position="1180"/>
    </location>
</feature>
<feature type="region of interest" description="Disordered" evidence="1">
    <location>
        <begin position="911"/>
        <end position="939"/>
    </location>
</feature>
<accession>A0A086JUH9</accession>
<evidence type="ECO:0000313" key="2">
    <source>
        <dbReference type="EMBL" id="KFG35797.1"/>
    </source>
</evidence>
<feature type="region of interest" description="Disordered" evidence="1">
    <location>
        <begin position="470"/>
        <end position="523"/>
    </location>
</feature>
<dbReference type="InterPro" id="IPR003774">
    <property type="entry name" value="AlgH-like"/>
</dbReference>
<feature type="region of interest" description="Disordered" evidence="1">
    <location>
        <begin position="632"/>
        <end position="713"/>
    </location>
</feature>
<proteinExistence type="predicted"/>
<comment type="caution">
    <text evidence="2">The sequence shown here is derived from an EMBL/GenBank/DDBJ whole genome shotgun (WGS) entry which is preliminary data.</text>
</comment>
<dbReference type="PANTHER" id="PTHR31984">
    <property type="entry name" value="TRANSPORTER, PUTATIVE (DUF179)-RELATED"/>
    <property type="match status" value="1"/>
</dbReference>
<evidence type="ECO:0008006" key="4">
    <source>
        <dbReference type="Google" id="ProtNLM"/>
    </source>
</evidence>
<feature type="compositionally biased region" description="Basic and acidic residues" evidence="1">
    <location>
        <begin position="1244"/>
        <end position="1253"/>
    </location>
</feature>
<feature type="compositionally biased region" description="Low complexity" evidence="1">
    <location>
        <begin position="511"/>
        <end position="520"/>
    </location>
</feature>
<protein>
    <recommendedName>
        <fullName evidence="4">ACR, protein COG1678</fullName>
    </recommendedName>
</protein>
<feature type="compositionally biased region" description="Basic and acidic residues" evidence="1">
    <location>
        <begin position="1323"/>
        <end position="1358"/>
    </location>
</feature>
<dbReference type="SUPFAM" id="SSF143456">
    <property type="entry name" value="VC0467-like"/>
    <property type="match status" value="1"/>
</dbReference>
<organism evidence="2 3">
    <name type="scientific">Toxoplasma gondii p89</name>
    <dbReference type="NCBI Taxonomy" id="943119"/>
    <lineage>
        <taxon>Eukaryota</taxon>
        <taxon>Sar</taxon>
        <taxon>Alveolata</taxon>
        <taxon>Apicomplexa</taxon>
        <taxon>Conoidasida</taxon>
        <taxon>Coccidia</taxon>
        <taxon>Eucoccidiorida</taxon>
        <taxon>Eimeriorina</taxon>
        <taxon>Sarcocystidae</taxon>
        <taxon>Toxoplasma</taxon>
    </lineage>
</organism>
<feature type="region of interest" description="Disordered" evidence="1">
    <location>
        <begin position="1318"/>
        <end position="1360"/>
    </location>
</feature>
<dbReference type="EMBL" id="AEYI02001574">
    <property type="protein sequence ID" value="KFG35797.1"/>
    <property type="molecule type" value="Genomic_DNA"/>
</dbReference>
<feature type="region of interest" description="Disordered" evidence="1">
    <location>
        <begin position="806"/>
        <end position="826"/>
    </location>
</feature>
<evidence type="ECO:0000313" key="3">
    <source>
        <dbReference type="Proteomes" id="UP000028828"/>
    </source>
</evidence>
<dbReference type="PANTHER" id="PTHR31984:SF17">
    <property type="entry name" value="TRANSCRIPTIONAL REGULATOR"/>
    <property type="match status" value="1"/>
</dbReference>
<dbReference type="OrthoDB" id="333265at2759"/>
<feature type="region of interest" description="Disordered" evidence="1">
    <location>
        <begin position="1367"/>
        <end position="1386"/>
    </location>
</feature>
<dbReference type="Proteomes" id="UP000028828">
    <property type="component" value="Unassembled WGS sequence"/>
</dbReference>
<feature type="region of interest" description="Disordered" evidence="1">
    <location>
        <begin position="165"/>
        <end position="191"/>
    </location>
</feature>
<feature type="compositionally biased region" description="Basic and acidic residues" evidence="1">
    <location>
        <begin position="637"/>
        <end position="659"/>
    </location>
</feature>
<sequence length="1530" mass="163360">MATLRGSGLAAARISSVVFAGKKDSPRKAFLRFPFQCLPRFSDIFTRSDSGCSLNAPRGVATRADPETSSNSCLSLSRSLSSESLFPSQSTLDSPSLFYSRSSFPSGCQRCSAPQTSENFVSLRRRRVLRCLGDSRGSCAADTSPGGACDKDREDLRALSGCSDIDAQSDASAPSDEWRRRPSRSSPPVRVPRSFSSFAAFARSRVCLLQSTWYLSPRPVDAALSPASLSFARSSTGAFSSSAAASTSVSSSGPPTLVLSSVRRLVRLARFLDRHPALVVVTPHLLQLAEERHPASEQFLAALMPLWSPSAFVAGASPLPAPRPPHAPLPPELARAPAPVREETPPLPLGDSPVLRFFRQKDARSGEPVCAPVTPGKEARLSAPSPVSPLGVSVAQLVCSYIRRDASTRRGKMGGREQLRAEDLERSLEFIWATSRLFSRLQFLAYDCTRKLHAPLCLLVPPDAGRLPEASVSRPGSLPAGLVSGAPGETPGVSCSEGGAPHARVGPPPESVSSSGAAPSTRSLDLSVDDVRAAHKLEERLVGLLALARVTRDGPVSSSPLSSTLVAVDSALREGETARLRLHDEEEEPCPTQADLDEALDCLLLPPYRFRDFEETLRLSAALHLVRVKPVKPRGRKPGEARERSQAQARWSDRQREEEPSSAEGTGQAKENAVSTVTTQRERHRQETEAVPCRVSRRCPSEENEVETRDDAHDEPLCREQKVGRHPSVLESRRLHAAKEVKHAGSGEAPATALRRGLLLLAHPLICDSWERAVVLVTHVSRRGYVEGVILNKRRAWRPSAWALDVAPSTQSRGDPKSRPASARSGVSALDACRLPENLMMLGDSAGGPISGAALLPGVSPLPASFSNFVAHMPRQLRLLQHARNNLEKALTLSSSVTGSTASCGSCRSELALTSSPSSSPNSAPSQSPPSAALSASPSPPFASLSPSLRVRGAWAEQLLSRASVALAFHAVEAWKAKEATAERLARVVEEMATDLLDAVDFQVSRSTSSLAAAHAAELRSEAPFLVRLLNWYRQREEGTGESLSLERRPEAYSLSAGLTSPTVAAEPAKAASPFLAVAPEVSGDSRQDGDSRMSPRQDTLLVSFLASLPYGAVSSAQAAAAAQKARRDAALARFLSPKPPGTSDESAPACRADAEARTTEERTGEERTAEERTGEERPHAVSAGPAETGGRSACSRVEDARGEAAAEKEGDSSRLGEEAAEEKQGEAEKGALSSVGEPVMGRKWREPREEDKATDISLLLDRYSFGGPVAGLTVLHNSAERGTVDVCLRGVFLGTRPGRGRPDAGAANAGEATGLFTCRQTAELREKQGRGERKGDRGEEKAEHGDKKGDRGEKCEEGQATGSCEEKKRECDVQREKDEAEKGVAAARVSSRSGCSFRDCEAEGPAGRETAEGSPVFLSRVFLGKASWSPGQLEREIEKGAWVVVGCTDSGVMQEIVFGREPSAPGGAPGGHTPPSEEHLWRRVLSALAANPASGPQAGLFEAMSRWPSCLARETNFDDSEDDEDLDAV</sequence>